<organism evidence="2 3">
    <name type="scientific">Basidiobolus meristosporus CBS 931.73</name>
    <dbReference type="NCBI Taxonomy" id="1314790"/>
    <lineage>
        <taxon>Eukaryota</taxon>
        <taxon>Fungi</taxon>
        <taxon>Fungi incertae sedis</taxon>
        <taxon>Zoopagomycota</taxon>
        <taxon>Entomophthoromycotina</taxon>
        <taxon>Basidiobolomycetes</taxon>
        <taxon>Basidiobolales</taxon>
        <taxon>Basidiobolaceae</taxon>
        <taxon>Basidiobolus</taxon>
    </lineage>
</organism>
<accession>A0A1Y1XJF5</accession>
<keyword evidence="1" id="KW-0732">Signal</keyword>
<reference evidence="2 3" key="1">
    <citation type="submission" date="2016-07" db="EMBL/GenBank/DDBJ databases">
        <title>Pervasive Adenine N6-methylation of Active Genes in Fungi.</title>
        <authorList>
            <consortium name="DOE Joint Genome Institute"/>
            <person name="Mondo S.J."/>
            <person name="Dannebaum R.O."/>
            <person name="Kuo R.C."/>
            <person name="Labutti K."/>
            <person name="Haridas S."/>
            <person name="Kuo A."/>
            <person name="Salamov A."/>
            <person name="Ahrendt S.R."/>
            <person name="Lipzen A."/>
            <person name="Sullivan W."/>
            <person name="Andreopoulos W.B."/>
            <person name="Clum A."/>
            <person name="Lindquist E."/>
            <person name="Daum C."/>
            <person name="Ramamoorthy G.K."/>
            <person name="Gryganskyi A."/>
            <person name="Culley D."/>
            <person name="Magnuson J.K."/>
            <person name="James T.Y."/>
            <person name="O'Malley M.A."/>
            <person name="Stajich J.E."/>
            <person name="Spatafora J.W."/>
            <person name="Visel A."/>
            <person name="Grigoriev I.V."/>
        </authorList>
    </citation>
    <scope>NUCLEOTIDE SEQUENCE [LARGE SCALE GENOMIC DNA]</scope>
    <source>
        <strain evidence="2 3">CBS 931.73</strain>
    </source>
</reference>
<feature type="signal peptide" evidence="1">
    <location>
        <begin position="1"/>
        <end position="17"/>
    </location>
</feature>
<dbReference type="AlphaFoldDB" id="A0A1Y1XJF5"/>
<gene>
    <name evidence="2" type="ORF">K493DRAFT_238417</name>
</gene>
<name>A0A1Y1XJF5_9FUNG</name>
<evidence type="ECO:0008006" key="4">
    <source>
        <dbReference type="Google" id="ProtNLM"/>
    </source>
</evidence>
<evidence type="ECO:0000313" key="3">
    <source>
        <dbReference type="Proteomes" id="UP000193498"/>
    </source>
</evidence>
<feature type="non-terminal residue" evidence="2">
    <location>
        <position position="1"/>
    </location>
</feature>
<comment type="caution">
    <text evidence="2">The sequence shown here is derived from an EMBL/GenBank/DDBJ whole genome shotgun (WGS) entry which is preliminary data.</text>
</comment>
<sequence length="71" mass="8100">LLASLIHIALSTGGCLTWRHDAIMTTTRHEIDSFPTVFKGQHIHTRHYRAVMLYQLSNPSSNYFNVRAISC</sequence>
<dbReference type="Proteomes" id="UP000193498">
    <property type="component" value="Unassembled WGS sequence"/>
</dbReference>
<dbReference type="InParanoid" id="A0A1Y1XJF5"/>
<protein>
    <recommendedName>
        <fullName evidence="4">Secreted protein</fullName>
    </recommendedName>
</protein>
<dbReference type="EMBL" id="MCFE01000583">
    <property type="protein sequence ID" value="ORX85880.1"/>
    <property type="molecule type" value="Genomic_DNA"/>
</dbReference>
<proteinExistence type="predicted"/>
<evidence type="ECO:0000256" key="1">
    <source>
        <dbReference type="SAM" id="SignalP"/>
    </source>
</evidence>
<keyword evidence="3" id="KW-1185">Reference proteome</keyword>
<feature type="chain" id="PRO_5012756422" description="Secreted protein" evidence="1">
    <location>
        <begin position="18"/>
        <end position="71"/>
    </location>
</feature>
<dbReference type="STRING" id="1314790.A0A1Y1XJF5"/>
<evidence type="ECO:0000313" key="2">
    <source>
        <dbReference type="EMBL" id="ORX85880.1"/>
    </source>
</evidence>